<dbReference type="SUPFAM" id="SSF55326">
    <property type="entry name" value="PurM N-terminal domain-like"/>
    <property type="match status" value="1"/>
</dbReference>
<feature type="binding site" evidence="2">
    <location>
        <position position="119"/>
    </location>
    <ligand>
        <name>Mg(2+)</name>
        <dbReference type="ChEBI" id="CHEBI:18420"/>
        <label>1</label>
    </ligand>
</feature>
<feature type="binding site" evidence="2">
    <location>
        <position position="143"/>
    </location>
    <ligand>
        <name>ATP</name>
        <dbReference type="ChEBI" id="CHEBI:30616"/>
    </ligand>
</feature>
<feature type="binding site" evidence="2">
    <location>
        <position position="42"/>
    </location>
    <ligand>
        <name>Mg(2+)</name>
        <dbReference type="ChEBI" id="CHEBI:18420"/>
        <label>4</label>
    </ligand>
</feature>
<comment type="function">
    <text evidence="2">Catalyzes the ATP-dependent phosphorylation of thiamine-monophosphate (TMP) to form thiamine-pyrophosphate (TPP), the active form of vitamin B1.</text>
</comment>
<reference evidence="5" key="1">
    <citation type="submission" date="2020-01" db="EMBL/GenBank/DDBJ databases">
        <authorList>
            <person name="Meier V. D."/>
            <person name="Meier V D."/>
        </authorList>
    </citation>
    <scope>NUCLEOTIDE SEQUENCE</scope>
    <source>
        <strain evidence="5">HLG_WM_MAG_09</strain>
    </source>
</reference>
<keyword evidence="1 2" id="KW-0784">Thiamine biosynthesis</keyword>
<dbReference type="Gene3D" id="3.90.650.10">
    <property type="entry name" value="PurM-like C-terminal domain"/>
    <property type="match status" value="1"/>
</dbReference>
<dbReference type="CDD" id="cd02194">
    <property type="entry name" value="ThiL"/>
    <property type="match status" value="1"/>
</dbReference>
<evidence type="ECO:0000256" key="2">
    <source>
        <dbReference type="HAMAP-Rule" id="MF_02128"/>
    </source>
</evidence>
<sequence length="316" mass="33867">MSEFNLIRDYFTWNTSNDHIKLSVGDDAAILKSEADKDLVVSIDTSISGKHFPVNTPASDIGHKTLAVNLSDLAAMGATPSWFTLALTLPDYDPDWLELFSSGMRALATEHNIHLIGGDTTRGTLSVTIQVAGTVTSGKSLLRGGAQTGDLICASGYPGDAAAGLACIQQTIQLPQEHAQYCTQRLNTPVPQITLGKILLEHANSCIDISDGLLADLEHILQSSGKGAEITTRQLPFSPALLSLPIQQREGYALNGGDDYELLFTLPPEKFKQAHQDAQQQGILISAIGEITSQAGQLTVNGKQVTNIEGYNHFNT</sequence>
<feature type="binding site" evidence="2">
    <location>
        <position position="72"/>
    </location>
    <ligand>
        <name>Mg(2+)</name>
        <dbReference type="ChEBI" id="CHEBI:18420"/>
        <label>3</label>
    </ligand>
</feature>
<evidence type="ECO:0000313" key="5">
    <source>
        <dbReference type="EMBL" id="CAA6802419.1"/>
    </source>
</evidence>
<dbReference type="InterPro" id="IPR006283">
    <property type="entry name" value="ThiL-like"/>
</dbReference>
<dbReference type="Pfam" id="PF02769">
    <property type="entry name" value="AIRS_C"/>
    <property type="match status" value="1"/>
</dbReference>
<feature type="binding site" evidence="2">
    <location>
        <position position="44"/>
    </location>
    <ligand>
        <name>Mg(2+)</name>
        <dbReference type="ChEBI" id="CHEBI:18420"/>
        <label>1</label>
    </ligand>
</feature>
<feature type="domain" description="PurM-like C-terminal" evidence="4">
    <location>
        <begin position="149"/>
        <end position="295"/>
    </location>
</feature>
<dbReference type="GO" id="GO:0000287">
    <property type="term" value="F:magnesium ion binding"/>
    <property type="evidence" value="ECO:0007669"/>
    <property type="project" value="UniProtKB-UniRule"/>
</dbReference>
<evidence type="ECO:0000256" key="1">
    <source>
        <dbReference type="ARBA" id="ARBA00022977"/>
    </source>
</evidence>
<feature type="binding site" evidence="2">
    <location>
        <position position="210"/>
    </location>
    <ligand>
        <name>ATP</name>
        <dbReference type="ChEBI" id="CHEBI:30616"/>
    </ligand>
</feature>
<feature type="binding site" evidence="2">
    <location>
        <position position="72"/>
    </location>
    <ligand>
        <name>Mg(2+)</name>
        <dbReference type="ChEBI" id="CHEBI:18420"/>
        <label>4</label>
    </ligand>
</feature>
<dbReference type="InterPro" id="IPR036676">
    <property type="entry name" value="PurM-like_C_sf"/>
</dbReference>
<dbReference type="GO" id="GO:0009228">
    <property type="term" value="P:thiamine biosynthetic process"/>
    <property type="evidence" value="ECO:0007669"/>
    <property type="project" value="UniProtKB-KW"/>
</dbReference>
<dbReference type="UniPathway" id="UPA00060">
    <property type="reaction ID" value="UER00142"/>
</dbReference>
<feature type="binding site" evidence="2">
    <location>
        <position position="311"/>
    </location>
    <ligand>
        <name>substrate</name>
    </ligand>
</feature>
<dbReference type="GO" id="GO:0005524">
    <property type="term" value="F:ATP binding"/>
    <property type="evidence" value="ECO:0007669"/>
    <property type="project" value="UniProtKB-UniRule"/>
</dbReference>
<dbReference type="InterPro" id="IPR036921">
    <property type="entry name" value="PurM-like_N_sf"/>
</dbReference>
<comment type="miscellaneous">
    <text evidence="2">Reaction mechanism of ThiL seems to utilize a direct, inline transfer of the gamma-phosphate of ATP to TMP rather than a phosphorylated enzyme intermediate.</text>
</comment>
<keyword evidence="2" id="KW-0547">Nucleotide-binding</keyword>
<dbReference type="EMBL" id="CACVAT010000044">
    <property type="protein sequence ID" value="CAA6802419.1"/>
    <property type="molecule type" value="Genomic_DNA"/>
</dbReference>
<feature type="binding site" evidence="2">
    <location>
        <position position="27"/>
    </location>
    <ligand>
        <name>Mg(2+)</name>
        <dbReference type="ChEBI" id="CHEBI:18420"/>
        <label>3</label>
    </ligand>
</feature>
<accession>A0A6S6SCN2</accession>
<name>A0A6S6SCN2_9GAMM</name>
<dbReference type="InterPro" id="IPR010918">
    <property type="entry name" value="PurM-like_C_dom"/>
</dbReference>
<feature type="binding site" evidence="2">
    <location>
        <position position="208"/>
    </location>
    <ligand>
        <name>Mg(2+)</name>
        <dbReference type="ChEBI" id="CHEBI:18420"/>
        <label>3</label>
    </ligand>
</feature>
<proteinExistence type="inferred from homology"/>
<feature type="binding site" evidence="2">
    <location>
        <position position="51"/>
    </location>
    <ligand>
        <name>substrate</name>
    </ligand>
</feature>
<keyword evidence="2" id="KW-0460">Magnesium</keyword>
<protein>
    <recommendedName>
        <fullName evidence="2">Thiamine-monophosphate kinase</fullName>
        <shortName evidence="2">TMP kinase</shortName>
        <shortName evidence="2">Thiamine-phosphate kinase</shortName>
        <ecNumber evidence="2">2.7.4.16</ecNumber>
    </recommendedName>
</protein>
<comment type="similarity">
    <text evidence="2">Belongs to the thiamine-monophosphate kinase family.</text>
</comment>
<evidence type="ECO:0000259" key="4">
    <source>
        <dbReference type="Pfam" id="PF02769"/>
    </source>
</evidence>
<organism evidence="5">
    <name type="scientific">uncultured Thiotrichaceae bacterium</name>
    <dbReference type="NCBI Taxonomy" id="298394"/>
    <lineage>
        <taxon>Bacteria</taxon>
        <taxon>Pseudomonadati</taxon>
        <taxon>Pseudomonadota</taxon>
        <taxon>Gammaproteobacteria</taxon>
        <taxon>Thiotrichales</taxon>
        <taxon>Thiotrichaceae</taxon>
        <taxon>environmental samples</taxon>
    </lineage>
</organism>
<dbReference type="InterPro" id="IPR016188">
    <property type="entry name" value="PurM-like_N"/>
</dbReference>
<dbReference type="PANTHER" id="PTHR30270:SF0">
    <property type="entry name" value="THIAMINE-MONOPHOSPHATE KINASE"/>
    <property type="match status" value="1"/>
</dbReference>
<feature type="binding site" evidence="2">
    <location>
        <position position="44"/>
    </location>
    <ligand>
        <name>Mg(2+)</name>
        <dbReference type="ChEBI" id="CHEBI:18420"/>
        <label>2</label>
    </ligand>
</feature>
<dbReference type="NCBIfam" id="TIGR01379">
    <property type="entry name" value="thiL"/>
    <property type="match status" value="1"/>
</dbReference>
<keyword evidence="2 5" id="KW-0808">Transferase</keyword>
<dbReference type="HAMAP" id="MF_02128">
    <property type="entry name" value="TMP_kinase"/>
    <property type="match status" value="1"/>
</dbReference>
<keyword evidence="2" id="KW-0067">ATP-binding</keyword>
<dbReference type="GO" id="GO:0009229">
    <property type="term" value="P:thiamine diphosphate biosynthetic process"/>
    <property type="evidence" value="ECO:0007669"/>
    <property type="project" value="UniProtKB-UniRule"/>
</dbReference>
<comment type="caution">
    <text evidence="2">Lacks conserved residue(s) required for the propagation of feature annotation.</text>
</comment>
<dbReference type="Pfam" id="PF00586">
    <property type="entry name" value="AIRS"/>
    <property type="match status" value="1"/>
</dbReference>
<comment type="pathway">
    <text evidence="2">Cofactor biosynthesis; thiamine diphosphate biosynthesis; thiamine diphosphate from thiamine phosphate: step 1/1.</text>
</comment>
<feature type="binding site" evidence="2">
    <location>
        <position position="211"/>
    </location>
    <ligand>
        <name>Mg(2+)</name>
        <dbReference type="ChEBI" id="CHEBI:18420"/>
        <label>5</label>
    </ligand>
</feature>
<dbReference type="GO" id="GO:0009030">
    <property type="term" value="F:thiamine-phosphate kinase activity"/>
    <property type="evidence" value="ECO:0007669"/>
    <property type="project" value="UniProtKB-UniRule"/>
</dbReference>
<feature type="binding site" evidence="2">
    <location>
        <begin position="118"/>
        <end position="119"/>
    </location>
    <ligand>
        <name>ATP</name>
        <dbReference type="ChEBI" id="CHEBI:30616"/>
    </ligand>
</feature>
<keyword evidence="2 5" id="KW-0418">Kinase</keyword>
<dbReference type="EC" id="2.7.4.16" evidence="2"/>
<feature type="binding site" evidence="2">
    <location>
        <position position="27"/>
    </location>
    <ligand>
        <name>Mg(2+)</name>
        <dbReference type="ChEBI" id="CHEBI:18420"/>
        <label>4</label>
    </ligand>
</feature>
<dbReference type="PANTHER" id="PTHR30270">
    <property type="entry name" value="THIAMINE-MONOPHOSPHATE KINASE"/>
    <property type="match status" value="1"/>
</dbReference>
<feature type="domain" description="PurM-like N-terminal" evidence="3">
    <location>
        <begin position="25"/>
        <end position="135"/>
    </location>
</feature>
<gene>
    <name evidence="2" type="primary">thiL</name>
    <name evidence="5" type="ORF">HELGO_WM29201</name>
</gene>
<feature type="binding site" evidence="2">
    <location>
        <position position="258"/>
    </location>
    <ligand>
        <name>substrate</name>
    </ligand>
</feature>
<dbReference type="Gene3D" id="3.30.1330.10">
    <property type="entry name" value="PurM-like, N-terminal domain"/>
    <property type="match status" value="1"/>
</dbReference>
<dbReference type="PIRSF" id="PIRSF005303">
    <property type="entry name" value="Thiam_monoph_kin"/>
    <property type="match status" value="1"/>
</dbReference>
<dbReference type="SUPFAM" id="SSF56042">
    <property type="entry name" value="PurM C-terminal domain-like"/>
    <property type="match status" value="1"/>
</dbReference>
<dbReference type="AlphaFoldDB" id="A0A6S6SCN2"/>
<keyword evidence="2" id="KW-0479">Metal-binding</keyword>
<evidence type="ECO:0000259" key="3">
    <source>
        <dbReference type="Pfam" id="PF00586"/>
    </source>
</evidence>
<feature type="binding site" evidence="2">
    <location>
        <position position="72"/>
    </location>
    <ligand>
        <name>Mg(2+)</name>
        <dbReference type="ChEBI" id="CHEBI:18420"/>
        <label>2</label>
    </ligand>
</feature>
<comment type="catalytic activity">
    <reaction evidence="2">
        <text>thiamine phosphate + ATP = thiamine diphosphate + ADP</text>
        <dbReference type="Rhea" id="RHEA:15913"/>
        <dbReference type="ChEBI" id="CHEBI:30616"/>
        <dbReference type="ChEBI" id="CHEBI:37575"/>
        <dbReference type="ChEBI" id="CHEBI:58937"/>
        <dbReference type="ChEBI" id="CHEBI:456216"/>
        <dbReference type="EC" id="2.7.4.16"/>
    </reaction>
</comment>